<evidence type="ECO:0000256" key="4">
    <source>
        <dbReference type="ARBA" id="ARBA00022741"/>
    </source>
</evidence>
<dbReference type="SMART" id="SM00382">
    <property type="entry name" value="AAA"/>
    <property type="match status" value="1"/>
</dbReference>
<proteinExistence type="inferred from homology"/>
<evidence type="ECO:0000256" key="5">
    <source>
        <dbReference type="ARBA" id="ARBA00022840"/>
    </source>
</evidence>
<evidence type="ECO:0000256" key="6">
    <source>
        <dbReference type="ARBA" id="ARBA00022967"/>
    </source>
</evidence>
<comment type="caution">
    <text evidence="9">The sequence shown here is derived from an EMBL/GenBank/DDBJ whole genome shotgun (WGS) entry which is preliminary data.</text>
</comment>
<evidence type="ECO:0000259" key="8">
    <source>
        <dbReference type="PROSITE" id="PS50893"/>
    </source>
</evidence>
<dbReference type="Proteomes" id="UP000600449">
    <property type="component" value="Unassembled WGS sequence"/>
</dbReference>
<dbReference type="GO" id="GO:0016887">
    <property type="term" value="F:ATP hydrolysis activity"/>
    <property type="evidence" value="ECO:0007669"/>
    <property type="project" value="InterPro"/>
</dbReference>
<dbReference type="Pfam" id="PF00005">
    <property type="entry name" value="ABC_tran"/>
    <property type="match status" value="1"/>
</dbReference>
<accession>A0A917V6B2</accession>
<evidence type="ECO:0000313" key="10">
    <source>
        <dbReference type="Proteomes" id="UP000600449"/>
    </source>
</evidence>
<protein>
    <submittedName>
        <fullName evidence="9">Phosphate-import ATP-binding protein PhnC</fullName>
    </submittedName>
</protein>
<keyword evidence="10" id="KW-1185">Reference proteome</keyword>
<dbReference type="InterPro" id="IPR050086">
    <property type="entry name" value="MetN_ABC_transporter-like"/>
</dbReference>
<dbReference type="PANTHER" id="PTHR43166">
    <property type="entry name" value="AMINO ACID IMPORT ATP-BINDING PROTEIN"/>
    <property type="match status" value="1"/>
</dbReference>
<dbReference type="InterPro" id="IPR017871">
    <property type="entry name" value="ABC_transporter-like_CS"/>
</dbReference>
<evidence type="ECO:0000256" key="1">
    <source>
        <dbReference type="ARBA" id="ARBA00005417"/>
    </source>
</evidence>
<reference evidence="9 10" key="1">
    <citation type="journal article" date="2014" name="Int. J. Syst. Evol. Microbiol.">
        <title>Complete genome sequence of Corynebacterium casei LMG S-19264T (=DSM 44701T), isolated from a smear-ripened cheese.</title>
        <authorList>
            <consortium name="US DOE Joint Genome Institute (JGI-PGF)"/>
            <person name="Walter F."/>
            <person name="Albersmeier A."/>
            <person name="Kalinowski J."/>
            <person name="Ruckert C."/>
        </authorList>
    </citation>
    <scope>NUCLEOTIDE SEQUENCE [LARGE SCALE GENOMIC DNA]</scope>
    <source>
        <strain evidence="9 10">CGMCC 1.9161</strain>
    </source>
</reference>
<dbReference type="InterPro" id="IPR003593">
    <property type="entry name" value="AAA+_ATPase"/>
</dbReference>
<dbReference type="Gene3D" id="3.40.50.300">
    <property type="entry name" value="P-loop containing nucleotide triphosphate hydrolases"/>
    <property type="match status" value="1"/>
</dbReference>
<dbReference type="AlphaFoldDB" id="A0A917V6B2"/>
<evidence type="ECO:0000256" key="3">
    <source>
        <dbReference type="ARBA" id="ARBA00022475"/>
    </source>
</evidence>
<dbReference type="EMBL" id="BMMF01000010">
    <property type="protein sequence ID" value="GGK44132.1"/>
    <property type="molecule type" value="Genomic_DNA"/>
</dbReference>
<organism evidence="9 10">
    <name type="scientific">Salinarimonas ramus</name>
    <dbReference type="NCBI Taxonomy" id="690164"/>
    <lineage>
        <taxon>Bacteria</taxon>
        <taxon>Pseudomonadati</taxon>
        <taxon>Pseudomonadota</taxon>
        <taxon>Alphaproteobacteria</taxon>
        <taxon>Hyphomicrobiales</taxon>
        <taxon>Salinarimonadaceae</taxon>
        <taxon>Salinarimonas</taxon>
    </lineage>
</organism>
<dbReference type="InterPro" id="IPR003439">
    <property type="entry name" value="ABC_transporter-like_ATP-bd"/>
</dbReference>
<dbReference type="PANTHER" id="PTHR43166:SF6">
    <property type="entry name" value="PHOSPHONATES IMPORT ATP-BINDING PROTEIN PHNC"/>
    <property type="match status" value="1"/>
</dbReference>
<dbReference type="RefSeq" id="WP_188914452.1">
    <property type="nucleotide sequence ID" value="NZ_BMMF01000010.1"/>
</dbReference>
<gene>
    <name evidence="9" type="primary">phnC</name>
    <name evidence="9" type="ORF">GCM10011322_34050</name>
</gene>
<sequence length="275" mass="28943">MIVAPDASAIRVTKLVKSFGPDRRIADGLDLAVARGEAVSIIGANGAGKSTLLRLLVGLVPPDDGEVHLLGAPVTRLKGRALAASRARVGFVFQKHNLVSRLSALSNVLHGVQARRAGPRTWHQALARREDREEAMACLDAVGLADLARQRVDSLSGGQSQRVAVARMLMQRPELVLADEPDASLDPRAGAEVMGLLARLSREKGLTLVFVSHHMAHAVAFADRVVGLAGGRVALDERAATSDPDRLAAFFDEPPPAPGDAVSASLPLQRIGAAS</sequence>
<evidence type="ECO:0000256" key="2">
    <source>
        <dbReference type="ARBA" id="ARBA00022448"/>
    </source>
</evidence>
<comment type="similarity">
    <text evidence="1">Belongs to the ABC transporter superfamily.</text>
</comment>
<dbReference type="PROSITE" id="PS50893">
    <property type="entry name" value="ABC_TRANSPORTER_2"/>
    <property type="match status" value="1"/>
</dbReference>
<evidence type="ECO:0000313" key="9">
    <source>
        <dbReference type="EMBL" id="GGK44132.1"/>
    </source>
</evidence>
<evidence type="ECO:0000256" key="7">
    <source>
        <dbReference type="ARBA" id="ARBA00023136"/>
    </source>
</evidence>
<keyword evidence="4" id="KW-0547">Nucleotide-binding</keyword>
<dbReference type="GO" id="GO:0005524">
    <property type="term" value="F:ATP binding"/>
    <property type="evidence" value="ECO:0007669"/>
    <property type="project" value="UniProtKB-KW"/>
</dbReference>
<keyword evidence="7" id="KW-0472">Membrane</keyword>
<dbReference type="PROSITE" id="PS00211">
    <property type="entry name" value="ABC_TRANSPORTER_1"/>
    <property type="match status" value="1"/>
</dbReference>
<feature type="domain" description="ABC transporter" evidence="8">
    <location>
        <begin position="10"/>
        <end position="255"/>
    </location>
</feature>
<name>A0A917V6B2_9HYPH</name>
<keyword evidence="2" id="KW-0813">Transport</keyword>
<keyword evidence="6" id="KW-1278">Translocase</keyword>
<dbReference type="SUPFAM" id="SSF52540">
    <property type="entry name" value="P-loop containing nucleoside triphosphate hydrolases"/>
    <property type="match status" value="1"/>
</dbReference>
<keyword evidence="3" id="KW-1003">Cell membrane</keyword>
<keyword evidence="5 9" id="KW-0067">ATP-binding</keyword>
<dbReference type="InterPro" id="IPR027417">
    <property type="entry name" value="P-loop_NTPase"/>
</dbReference>